<dbReference type="SMART" id="SM00100">
    <property type="entry name" value="cNMP"/>
    <property type="match status" value="1"/>
</dbReference>
<dbReference type="InterPro" id="IPR014710">
    <property type="entry name" value="RmlC-like_jellyroll"/>
</dbReference>
<dbReference type="InterPro" id="IPR000595">
    <property type="entry name" value="cNMP-bd_dom"/>
</dbReference>
<proteinExistence type="predicted"/>
<organism evidence="2 3">
    <name type="scientific">Tichowtungia aerotolerans</name>
    <dbReference type="NCBI Taxonomy" id="2697043"/>
    <lineage>
        <taxon>Bacteria</taxon>
        <taxon>Pseudomonadati</taxon>
        <taxon>Kiritimatiellota</taxon>
        <taxon>Tichowtungiia</taxon>
        <taxon>Tichowtungiales</taxon>
        <taxon>Tichowtungiaceae</taxon>
        <taxon>Tichowtungia</taxon>
    </lineage>
</organism>
<reference evidence="2 3" key="1">
    <citation type="submission" date="2020-01" db="EMBL/GenBank/DDBJ databases">
        <title>Ponticoccus aerotolerans gen. nov., sp. nov., an anaerobic bacterium and proposal of Ponticoccusceae fam. nov., Ponticoccusles ord. nov. and Ponticoccuse classis nov. in the phylum Kiritimatiellaeota.</title>
        <authorList>
            <person name="Zhou L.Y."/>
            <person name="Du Z.J."/>
        </authorList>
    </citation>
    <scope>NUCLEOTIDE SEQUENCE [LARGE SCALE GENOMIC DNA]</scope>
    <source>
        <strain evidence="2 3">S-5007</strain>
    </source>
</reference>
<sequence>MTRQPLLNVEEILPILNRISVFGALDDTQLYTVFHLLEVEVYKKGDVVFEQGDSPTHIRIVKKGAVRIVENLRETPLELYEFDVGDCFGETAVIGILPHTASAVAIEDCELLVFPREKLFGLYDSDPRLFGLLILNIAREACRRLCQTEEVMLHYALEGHSRK</sequence>
<dbReference type="EMBL" id="CP047593">
    <property type="protein sequence ID" value="QHI69613.1"/>
    <property type="molecule type" value="Genomic_DNA"/>
</dbReference>
<dbReference type="PANTHER" id="PTHR24567:SF26">
    <property type="entry name" value="REGULATORY PROTEIN YEIL"/>
    <property type="match status" value="1"/>
</dbReference>
<feature type="domain" description="Cyclic nucleotide-binding" evidence="1">
    <location>
        <begin position="21"/>
        <end position="119"/>
    </location>
</feature>
<dbReference type="Pfam" id="PF00027">
    <property type="entry name" value="cNMP_binding"/>
    <property type="match status" value="1"/>
</dbReference>
<dbReference type="AlphaFoldDB" id="A0A6P1M975"/>
<dbReference type="SUPFAM" id="SSF51206">
    <property type="entry name" value="cAMP-binding domain-like"/>
    <property type="match status" value="1"/>
</dbReference>
<dbReference type="Gene3D" id="2.60.120.10">
    <property type="entry name" value="Jelly Rolls"/>
    <property type="match status" value="1"/>
</dbReference>
<dbReference type="PROSITE" id="PS50042">
    <property type="entry name" value="CNMP_BINDING_3"/>
    <property type="match status" value="1"/>
</dbReference>
<protein>
    <submittedName>
        <fullName evidence="2">Cyclic nucleotide-binding domain-containing protein</fullName>
    </submittedName>
</protein>
<dbReference type="InterPro" id="IPR018490">
    <property type="entry name" value="cNMP-bd_dom_sf"/>
</dbReference>
<evidence type="ECO:0000259" key="1">
    <source>
        <dbReference type="PROSITE" id="PS50042"/>
    </source>
</evidence>
<name>A0A6P1M975_9BACT</name>
<dbReference type="GO" id="GO:0005829">
    <property type="term" value="C:cytosol"/>
    <property type="evidence" value="ECO:0007669"/>
    <property type="project" value="TreeGrafter"/>
</dbReference>
<dbReference type="Proteomes" id="UP000464954">
    <property type="component" value="Chromosome"/>
</dbReference>
<evidence type="ECO:0000313" key="2">
    <source>
        <dbReference type="EMBL" id="QHI69613.1"/>
    </source>
</evidence>
<evidence type="ECO:0000313" key="3">
    <source>
        <dbReference type="Proteomes" id="UP000464954"/>
    </source>
</evidence>
<dbReference type="PANTHER" id="PTHR24567">
    <property type="entry name" value="CRP FAMILY TRANSCRIPTIONAL REGULATORY PROTEIN"/>
    <property type="match status" value="1"/>
</dbReference>
<dbReference type="CDD" id="cd00038">
    <property type="entry name" value="CAP_ED"/>
    <property type="match status" value="1"/>
</dbReference>
<dbReference type="InterPro" id="IPR050397">
    <property type="entry name" value="Env_Response_Regulators"/>
</dbReference>
<accession>A0A6P1M975</accession>
<dbReference type="RefSeq" id="WP_160628795.1">
    <property type="nucleotide sequence ID" value="NZ_CP047593.1"/>
</dbReference>
<dbReference type="KEGG" id="taer:GT409_09135"/>
<dbReference type="GO" id="GO:0003700">
    <property type="term" value="F:DNA-binding transcription factor activity"/>
    <property type="evidence" value="ECO:0007669"/>
    <property type="project" value="TreeGrafter"/>
</dbReference>
<keyword evidence="3" id="KW-1185">Reference proteome</keyword>
<gene>
    <name evidence="2" type="ORF">GT409_09135</name>
</gene>